<dbReference type="SUPFAM" id="SSF56784">
    <property type="entry name" value="HAD-like"/>
    <property type="match status" value="1"/>
</dbReference>
<dbReference type="InterPro" id="IPR023198">
    <property type="entry name" value="PGP-like_dom2"/>
</dbReference>
<dbReference type="InterPro" id="IPR006439">
    <property type="entry name" value="HAD-SF_hydro_IA"/>
</dbReference>
<dbReference type="PRINTS" id="PR00413">
    <property type="entry name" value="HADHALOGNASE"/>
</dbReference>
<dbReference type="EMBL" id="JACXJA010000005">
    <property type="protein sequence ID" value="MBD2861102.1"/>
    <property type="molecule type" value="Genomic_DNA"/>
</dbReference>
<dbReference type="AlphaFoldDB" id="A0A927C6X8"/>
<comment type="caution">
    <text evidence="1">The sequence shown here is derived from an EMBL/GenBank/DDBJ whole genome shotgun (WGS) entry which is preliminary data.</text>
</comment>
<dbReference type="Gene3D" id="3.40.50.1000">
    <property type="entry name" value="HAD superfamily/HAD-like"/>
    <property type="match status" value="1"/>
</dbReference>
<dbReference type="PANTHER" id="PTHR18901">
    <property type="entry name" value="2-DEOXYGLUCOSE-6-PHOSPHATE PHOSPHATASE 2"/>
    <property type="match status" value="1"/>
</dbReference>
<keyword evidence="2" id="KW-1185">Reference proteome</keyword>
<dbReference type="Proteomes" id="UP000639396">
    <property type="component" value="Unassembled WGS sequence"/>
</dbReference>
<dbReference type="InterPro" id="IPR036412">
    <property type="entry name" value="HAD-like_sf"/>
</dbReference>
<sequence>MIRAIVFDFDGLILDTETNEFRAYQDVYRQHGAELPLEVWSSVIGTDMTDVFDPYKFLEDQTGKPVDRDAFSRMRRELFLQRMETEQLRPGVISVLDQAAQLGLSVGLASSSSRSWVTGYLTKFGLLDRFSCIRTKDDVLKVKPDPELYVQAVGCLGVQPGEAIAFEDSANGALAAHRAGLHCVIVPNPVTEALLFGEHRKRLTTMEGLDLAELISELPAV</sequence>
<protein>
    <submittedName>
        <fullName evidence="1">HAD-IA family hydrolase</fullName>
    </submittedName>
</protein>
<dbReference type="Pfam" id="PF13419">
    <property type="entry name" value="HAD_2"/>
    <property type="match status" value="1"/>
</dbReference>
<proteinExistence type="predicted"/>
<gene>
    <name evidence="1" type="ORF">IDH45_03755</name>
</gene>
<dbReference type="SFLD" id="SFLDG01129">
    <property type="entry name" value="C1.5:_HAD__Beta-PGM__Phosphata"/>
    <property type="match status" value="1"/>
</dbReference>
<dbReference type="NCBIfam" id="TIGR01509">
    <property type="entry name" value="HAD-SF-IA-v3"/>
    <property type="match status" value="1"/>
</dbReference>
<dbReference type="PANTHER" id="PTHR18901:SF38">
    <property type="entry name" value="PSEUDOURIDINE-5'-PHOSPHATASE"/>
    <property type="match status" value="1"/>
</dbReference>
<evidence type="ECO:0000313" key="2">
    <source>
        <dbReference type="Proteomes" id="UP000639396"/>
    </source>
</evidence>
<dbReference type="InterPro" id="IPR041492">
    <property type="entry name" value="HAD_2"/>
</dbReference>
<name>A0A927C6X8_9BACL</name>
<dbReference type="Gene3D" id="1.10.150.240">
    <property type="entry name" value="Putative phosphatase, domain 2"/>
    <property type="match status" value="1"/>
</dbReference>
<dbReference type="InterPro" id="IPR023214">
    <property type="entry name" value="HAD_sf"/>
</dbReference>
<accession>A0A927C6X8</accession>
<reference evidence="1" key="1">
    <citation type="submission" date="2020-09" db="EMBL/GenBank/DDBJ databases">
        <title>A novel bacterium of genus Paenibacillus, isolated from South China Sea.</title>
        <authorList>
            <person name="Huang H."/>
            <person name="Mo K."/>
            <person name="Hu Y."/>
        </authorList>
    </citation>
    <scope>NUCLEOTIDE SEQUENCE</scope>
    <source>
        <strain evidence="1">IB182363</strain>
    </source>
</reference>
<dbReference type="GO" id="GO:0016787">
    <property type="term" value="F:hydrolase activity"/>
    <property type="evidence" value="ECO:0007669"/>
    <property type="project" value="UniProtKB-KW"/>
</dbReference>
<evidence type="ECO:0000313" key="1">
    <source>
        <dbReference type="EMBL" id="MBD2861102.1"/>
    </source>
</evidence>
<dbReference type="RefSeq" id="WP_190924839.1">
    <property type="nucleotide sequence ID" value="NZ_JACXJA010000005.1"/>
</dbReference>
<organism evidence="1 2">
    <name type="scientific">Paenibacillus oceani</name>
    <dbReference type="NCBI Taxonomy" id="2772510"/>
    <lineage>
        <taxon>Bacteria</taxon>
        <taxon>Bacillati</taxon>
        <taxon>Bacillota</taxon>
        <taxon>Bacilli</taxon>
        <taxon>Bacillales</taxon>
        <taxon>Paenibacillaceae</taxon>
        <taxon>Paenibacillus</taxon>
    </lineage>
</organism>
<dbReference type="SFLD" id="SFLDS00003">
    <property type="entry name" value="Haloacid_Dehalogenase"/>
    <property type="match status" value="1"/>
</dbReference>
<keyword evidence="1" id="KW-0378">Hydrolase</keyword>